<dbReference type="EMBL" id="JBHTLP010000008">
    <property type="protein sequence ID" value="MFD1142147.1"/>
    <property type="molecule type" value="Genomic_DNA"/>
</dbReference>
<keyword evidence="4" id="KW-1185">Reference proteome</keyword>
<name>A0ABW3Q9N9_9BACT</name>
<dbReference type="CDD" id="cd11301">
    <property type="entry name" value="Fut1_Fut2_like"/>
    <property type="match status" value="1"/>
</dbReference>
<dbReference type="Gene3D" id="3.40.50.11350">
    <property type="match status" value="1"/>
</dbReference>
<accession>A0ABW3Q9N9</accession>
<sequence length="299" mass="34543">MIVVELMGGLGNQLFQYAAGKSLAYKSKSELYVDARFLMNRNVESRKVTYRNYDLDIFKINPPLAAASASLRYGISASLVFRPVKRLFNRFINAGPLQYVAERRPYQYDVQFGDLTDNVYLSGYWQSTQYFQAIQQQLRAELQFAESIPAYASELAEEIKSNLSSVCVHVRRSDFINNRRHDVVPPVYYQEAEKLILARVNSPTFYVFSDDIEWCRTHIRFCAPTVFVGDEWAGNRAQLHLQLMTFCQHFIIPNSTFGWWAAWLSPGLNKIVVVPKKWAYVHQSFIGSDELIYPGWLTI</sequence>
<evidence type="ECO:0000313" key="3">
    <source>
        <dbReference type="EMBL" id="MFD1142147.1"/>
    </source>
</evidence>
<dbReference type="PANTHER" id="PTHR11927">
    <property type="entry name" value="GALACTOSIDE 2-L-FUCOSYLTRANSFERASE"/>
    <property type="match status" value="1"/>
</dbReference>
<dbReference type="Pfam" id="PF01531">
    <property type="entry name" value="Glyco_transf_11"/>
    <property type="match status" value="1"/>
</dbReference>
<gene>
    <name evidence="3" type="ORF">ACFQ4C_13555</name>
</gene>
<comment type="caution">
    <text evidence="3">The sequence shown here is derived from an EMBL/GenBank/DDBJ whole genome shotgun (WGS) entry which is preliminary data.</text>
</comment>
<reference evidence="4" key="1">
    <citation type="journal article" date="2019" name="Int. J. Syst. Evol. Microbiol.">
        <title>The Global Catalogue of Microorganisms (GCM) 10K type strain sequencing project: providing services to taxonomists for standard genome sequencing and annotation.</title>
        <authorList>
            <consortium name="The Broad Institute Genomics Platform"/>
            <consortium name="The Broad Institute Genome Sequencing Center for Infectious Disease"/>
            <person name="Wu L."/>
            <person name="Ma J."/>
        </authorList>
    </citation>
    <scope>NUCLEOTIDE SEQUENCE [LARGE SCALE GENOMIC DNA]</scope>
    <source>
        <strain evidence="4">CCUG 55608</strain>
    </source>
</reference>
<dbReference type="RefSeq" id="WP_265992646.1">
    <property type="nucleotide sequence ID" value="NZ_CP110973.1"/>
</dbReference>
<proteinExistence type="predicted"/>
<dbReference type="InterPro" id="IPR002516">
    <property type="entry name" value="Glyco_trans_11"/>
</dbReference>
<keyword evidence="2" id="KW-0808">Transferase</keyword>
<protein>
    <submittedName>
        <fullName evidence="3">Alpha-1,2-fucosyltransferase</fullName>
    </submittedName>
</protein>
<dbReference type="PANTHER" id="PTHR11927:SF9">
    <property type="entry name" value="L-FUCOSYLTRANSFERASE"/>
    <property type="match status" value="1"/>
</dbReference>
<evidence type="ECO:0000256" key="1">
    <source>
        <dbReference type="ARBA" id="ARBA00022676"/>
    </source>
</evidence>
<dbReference type="Proteomes" id="UP001597116">
    <property type="component" value="Unassembled WGS sequence"/>
</dbReference>
<keyword evidence="1" id="KW-0328">Glycosyltransferase</keyword>
<evidence type="ECO:0000256" key="2">
    <source>
        <dbReference type="ARBA" id="ARBA00022679"/>
    </source>
</evidence>
<organism evidence="3 4">
    <name type="scientific">Larkinella insperata</name>
    <dbReference type="NCBI Taxonomy" id="332158"/>
    <lineage>
        <taxon>Bacteria</taxon>
        <taxon>Pseudomonadati</taxon>
        <taxon>Bacteroidota</taxon>
        <taxon>Cytophagia</taxon>
        <taxon>Cytophagales</taxon>
        <taxon>Spirosomataceae</taxon>
        <taxon>Larkinella</taxon>
    </lineage>
</organism>
<evidence type="ECO:0000313" key="4">
    <source>
        <dbReference type="Proteomes" id="UP001597116"/>
    </source>
</evidence>